<dbReference type="InterPro" id="IPR004488">
    <property type="entry name" value="Mg/Co-transport_prot_CorA"/>
</dbReference>
<name>F0LIN0_THEBM</name>
<dbReference type="PATRIC" id="fig|391623.17.peg.327"/>
<evidence type="ECO:0000256" key="5">
    <source>
        <dbReference type="ARBA" id="ARBA00022692"/>
    </source>
</evidence>
<dbReference type="Gene3D" id="3.30.460.20">
    <property type="entry name" value="CorA soluble domain-like"/>
    <property type="match status" value="1"/>
</dbReference>
<dbReference type="Proteomes" id="UP000007478">
    <property type="component" value="Chromosome"/>
</dbReference>
<dbReference type="Gene3D" id="1.20.58.340">
    <property type="entry name" value="Magnesium transport protein CorA, transmembrane region"/>
    <property type="match status" value="2"/>
</dbReference>
<dbReference type="PANTHER" id="PTHR46494:SF1">
    <property type="entry name" value="CORA FAMILY METAL ION TRANSPORTER (EUROFUNG)"/>
    <property type="match status" value="1"/>
</dbReference>
<accession>F0LIN0</accession>
<dbReference type="Pfam" id="PF01544">
    <property type="entry name" value="CorA"/>
    <property type="match status" value="1"/>
</dbReference>
<dbReference type="eggNOG" id="arCOG02265">
    <property type="taxonomic scope" value="Archaea"/>
</dbReference>
<keyword evidence="5 8" id="KW-0812">Transmembrane</keyword>
<gene>
    <name evidence="8" type="primary">corA</name>
    <name evidence="9" type="ordered locus">TERMP_00327</name>
</gene>
<dbReference type="OrthoDB" id="28779at2157"/>
<sequence length="322" mass="38250">MENPQITLFAYSKNKFTEKRLESLEEVFNYKDYPVVWVNIDGIAYLDELKNIFGFYDTSIRLILRSKSRPKVEIFGDYLFILIYQVYESSGGLKREKTAIFLKDNYVITLQEVKGDVFNSIRESIRKGEGLVREKKADYLIFLLLDAVINNYIPILDKINAKMEAIEDKILRNSDREMLRKIHTIRRRILFMRRAIFPLLEVFRELQLEGTRFFEEDTKPYLRELNAHVLEVLDLIESQREMANGLIDIYYSTISMRINEIMRVLTVISTIFIPLTFITGLYGMNFRYMPELGWRYGYPAVLLVMLMISLSMLYYFKRKGWL</sequence>
<dbReference type="HOGENOM" id="CLU_007127_0_0_2"/>
<dbReference type="GO" id="GO:0005886">
    <property type="term" value="C:plasma membrane"/>
    <property type="evidence" value="ECO:0007669"/>
    <property type="project" value="UniProtKB-SubCell"/>
</dbReference>
<reference evidence="9 10" key="1">
    <citation type="journal article" date="2011" name="J. Bacteriol.">
        <title>Complete genome sequence of the hyperthermophilic, piezophilic, heterotrophic, and carboxydotrophic archaeon Thermococcus barophilus MP.</title>
        <authorList>
            <person name="Vannier P."/>
            <person name="Marteinsson V.T."/>
            <person name="Fridjonsson O.H."/>
            <person name="Oger P."/>
            <person name="Jebbar M."/>
        </authorList>
    </citation>
    <scope>NUCLEOTIDE SEQUENCE [LARGE SCALE GENOMIC DNA]</scope>
    <source>
        <strain evidence="10">DSM 11836 / MP</strain>
    </source>
</reference>
<keyword evidence="8" id="KW-0406">Ion transport</keyword>
<evidence type="ECO:0000256" key="8">
    <source>
        <dbReference type="RuleBase" id="RU362010"/>
    </source>
</evidence>
<evidence type="ECO:0000256" key="3">
    <source>
        <dbReference type="ARBA" id="ARBA00022448"/>
    </source>
</evidence>
<dbReference type="PANTHER" id="PTHR46494">
    <property type="entry name" value="CORA FAMILY METAL ION TRANSPORTER (EUROFUNG)"/>
    <property type="match status" value="1"/>
</dbReference>
<keyword evidence="6 8" id="KW-1133">Transmembrane helix</keyword>
<dbReference type="SUPFAM" id="SSF143865">
    <property type="entry name" value="CorA soluble domain-like"/>
    <property type="match status" value="1"/>
</dbReference>
<protein>
    <recommendedName>
        <fullName evidence="8">Magnesium transport protein CorA</fullName>
    </recommendedName>
</protein>
<evidence type="ECO:0000313" key="9">
    <source>
        <dbReference type="EMBL" id="ADT83304.1"/>
    </source>
</evidence>
<dbReference type="GO" id="GO:0050897">
    <property type="term" value="F:cobalt ion binding"/>
    <property type="evidence" value="ECO:0007669"/>
    <property type="project" value="TreeGrafter"/>
</dbReference>
<evidence type="ECO:0000313" key="10">
    <source>
        <dbReference type="Proteomes" id="UP000007478"/>
    </source>
</evidence>
<organism evidence="9 10">
    <name type="scientific">Thermococcus barophilus (strain DSM 11836 / MP)</name>
    <dbReference type="NCBI Taxonomy" id="391623"/>
    <lineage>
        <taxon>Archaea</taxon>
        <taxon>Methanobacteriati</taxon>
        <taxon>Methanobacteriota</taxon>
        <taxon>Thermococci</taxon>
        <taxon>Thermococcales</taxon>
        <taxon>Thermococcaceae</taxon>
        <taxon>Thermococcus</taxon>
    </lineage>
</organism>
<dbReference type="SUPFAM" id="SSF144083">
    <property type="entry name" value="Magnesium transport protein CorA, transmembrane region"/>
    <property type="match status" value="1"/>
</dbReference>
<dbReference type="KEGG" id="tba:TERMP_00327"/>
<comment type="subcellular location">
    <subcellularLocation>
        <location evidence="1">Cell membrane</location>
        <topology evidence="1">Multi-pass membrane protein</topology>
    </subcellularLocation>
    <subcellularLocation>
        <location evidence="8">Membrane</location>
        <topology evidence="8">Multi-pass membrane protein</topology>
    </subcellularLocation>
</comment>
<keyword evidence="8" id="KW-0460">Magnesium</keyword>
<dbReference type="FunFam" id="1.20.58.340:FF:000012">
    <property type="entry name" value="Magnesium transport protein CorA"/>
    <property type="match status" value="1"/>
</dbReference>
<comment type="function">
    <text evidence="8">Mediates influx of magnesium ions.</text>
</comment>
<dbReference type="EMBL" id="CP002372">
    <property type="protein sequence ID" value="ADT83304.1"/>
    <property type="molecule type" value="Genomic_DNA"/>
</dbReference>
<dbReference type="GO" id="GO:0015095">
    <property type="term" value="F:magnesium ion transmembrane transporter activity"/>
    <property type="evidence" value="ECO:0007669"/>
    <property type="project" value="UniProtKB-UniRule"/>
</dbReference>
<dbReference type="NCBIfam" id="TIGR00383">
    <property type="entry name" value="corA"/>
    <property type="match status" value="1"/>
</dbReference>
<dbReference type="GeneID" id="10040645"/>
<feature type="transmembrane region" description="Helical" evidence="8">
    <location>
        <begin position="264"/>
        <end position="284"/>
    </location>
</feature>
<keyword evidence="3 8" id="KW-0813">Transport</keyword>
<dbReference type="GO" id="GO:0000287">
    <property type="term" value="F:magnesium ion binding"/>
    <property type="evidence" value="ECO:0007669"/>
    <property type="project" value="TreeGrafter"/>
</dbReference>
<dbReference type="InterPro" id="IPR045861">
    <property type="entry name" value="CorA_cytoplasmic_dom"/>
</dbReference>
<feature type="transmembrane region" description="Helical" evidence="8">
    <location>
        <begin position="296"/>
        <end position="316"/>
    </location>
</feature>
<keyword evidence="4 8" id="KW-1003">Cell membrane</keyword>
<keyword evidence="7 8" id="KW-0472">Membrane</keyword>
<evidence type="ECO:0000256" key="6">
    <source>
        <dbReference type="ARBA" id="ARBA00022989"/>
    </source>
</evidence>
<evidence type="ECO:0000256" key="7">
    <source>
        <dbReference type="ARBA" id="ARBA00023136"/>
    </source>
</evidence>
<evidence type="ECO:0000256" key="4">
    <source>
        <dbReference type="ARBA" id="ARBA00022475"/>
    </source>
</evidence>
<evidence type="ECO:0000256" key="2">
    <source>
        <dbReference type="ARBA" id="ARBA00009765"/>
    </source>
</evidence>
<keyword evidence="10" id="KW-1185">Reference proteome</keyword>
<dbReference type="GO" id="GO:0015087">
    <property type="term" value="F:cobalt ion transmembrane transporter activity"/>
    <property type="evidence" value="ECO:0007669"/>
    <property type="project" value="UniProtKB-UniRule"/>
</dbReference>
<dbReference type="InterPro" id="IPR002523">
    <property type="entry name" value="MgTranspt_CorA/ZnTranspt_ZntB"/>
</dbReference>
<comment type="similarity">
    <text evidence="2 8">Belongs to the CorA metal ion transporter (MIT) (TC 1.A.35) family.</text>
</comment>
<dbReference type="RefSeq" id="WP_013466602.1">
    <property type="nucleotide sequence ID" value="NC_014804.1"/>
</dbReference>
<dbReference type="InterPro" id="IPR045863">
    <property type="entry name" value="CorA_TM1_TM2"/>
</dbReference>
<dbReference type="CDD" id="cd12828">
    <property type="entry name" value="TmCorA-like_1"/>
    <property type="match status" value="1"/>
</dbReference>
<evidence type="ECO:0000256" key="1">
    <source>
        <dbReference type="ARBA" id="ARBA00004651"/>
    </source>
</evidence>
<dbReference type="AlphaFoldDB" id="F0LIN0"/>
<proteinExistence type="inferred from homology"/>